<proteinExistence type="predicted"/>
<reference evidence="1 2" key="1">
    <citation type="submission" date="2020-04" db="EMBL/GenBank/DDBJ databases">
        <title>Phylogenetic Diversity and Antibacterial Activity against Ralstonia solanacearum of Endophytic Actinomycete Isolated from Moss.</title>
        <authorList>
            <person name="Zhuang X."/>
        </authorList>
    </citation>
    <scope>NUCLEOTIDE SEQUENCE [LARGE SCALE GENOMIC DNA]</scope>
    <source>
        <strain evidence="1 2">LD120</strain>
    </source>
</reference>
<accession>A0ABX1GY05</accession>
<keyword evidence="2" id="KW-1185">Reference proteome</keyword>
<dbReference type="EMBL" id="JAAWWP010000002">
    <property type="protein sequence ID" value="NKI40673.1"/>
    <property type="molecule type" value="Genomic_DNA"/>
</dbReference>
<protein>
    <submittedName>
        <fullName evidence="1">Uncharacterized protein</fullName>
    </submittedName>
</protein>
<comment type="caution">
    <text evidence="1">The sequence shown here is derived from an EMBL/GenBank/DDBJ whole genome shotgun (WGS) entry which is preliminary data.</text>
</comment>
<gene>
    <name evidence="1" type="ORF">HFV08_05280</name>
</gene>
<sequence>MSEMKGRELFGRCGLEVVEGQVPATLPAARQAVGITFGGTDPAAVVPLAAADLSDRVDEAWLRLAREHDVVDGAGRFLIATPMDGPWVPVRLCGEVRLAENLTGNHGKPGHAEFVTMALDGSVMCGVTTEDEEVWLVLDRDRIQQPPPPPPDMEAARAATRRLHESRRYAPERLRPPLQDGWVFLAFDRTTANLRRLYEIPDSMRDVIPARFGALDPGAVSEAAPLAEAETREIGERLDVLVDPEHFAYFLEFQQAHVKSAQSSRRTTDRGLLA</sequence>
<dbReference type="RefSeq" id="WP_168536290.1">
    <property type="nucleotide sequence ID" value="NZ_JAAWWP010000002.1"/>
</dbReference>
<evidence type="ECO:0000313" key="1">
    <source>
        <dbReference type="EMBL" id="NKI40673.1"/>
    </source>
</evidence>
<evidence type="ECO:0000313" key="2">
    <source>
        <dbReference type="Proteomes" id="UP000772196"/>
    </source>
</evidence>
<organism evidence="1 2">
    <name type="scientific">Streptomyces physcomitrii</name>
    <dbReference type="NCBI Taxonomy" id="2724184"/>
    <lineage>
        <taxon>Bacteria</taxon>
        <taxon>Bacillati</taxon>
        <taxon>Actinomycetota</taxon>
        <taxon>Actinomycetes</taxon>
        <taxon>Kitasatosporales</taxon>
        <taxon>Streptomycetaceae</taxon>
        <taxon>Streptomyces</taxon>
    </lineage>
</organism>
<dbReference type="Proteomes" id="UP000772196">
    <property type="component" value="Unassembled WGS sequence"/>
</dbReference>
<name>A0ABX1GY05_9ACTN</name>